<sequence>MDFLTQYENNKVKKSLFSEYEKIMEKHVETYQKVFSNTSDDKIEPTLKNIEKVVEHLKKKILDEDIAIDPFFDEELLKHLDNLHNFISSYIPNYPKYYDKNKINPKAFLDARDLLMNEFPVSVDEILHTPQSKTGIIRPDKMNFENGFTVDFDGNVYNPNRKIIFNSNLTGEKVKFIDPLNNKVTTENGIRIELPEDFLDNYFDDVEKIIKENDMTSNELKKNHKEVINPKNVKDRVKEIQTYVKLHPKKIEDIEIKKDTYAVYKGYPITFQEKYLIELPLENVYLGDLLELKEKVSMVDEIKQYNTKEKELGICNFKDIPYAKLTSLLLWGGGERGVKPLSSSPITDKDIVFAPNGTVKYSGTQSTISISRNGCSRRTYRTGHVCMWTSSNQLGVKRSLIQYIYRFCASIGLFNANVPRLMGYKRIRIFGGLCIGGLLERALCAWQERISEKINDLFQCVPAPLDTDLTKSGFDNATYPHGASLKTVEELDNLQSVKFGDRFVINLVPPEVTGLTYDACGVFVFDPNEKLIDVFPWSYKKIWRGKPFNPRDNNVVIQEFGNMFNNPLIQDTLMNTNALGEDSISRKLMALLYAYLKKQILLSQTDIKSSMQTIVESAIYEGIDKCTDNIGYFVYLKEYRKKRYARIPRGRSKDSDYIDVEAYKRRIDMDYIKIFQTHFQPLIDAGLLKFPSGGLKPVYKIRYEYYGGKSERSKSYVTNEVDYYKYDFSKYNYEEFLCPFEEHLDLYDAMLFALKHVPTQQLIDIFHRNNDFMEQVNFEESKKYKNVKTLNDFVKLSDEKDSIKADINGNLDFIKYELDYDDQPDYAFEQCRYRLDYFINKKKVF</sequence>
<dbReference type="RefSeq" id="WP_062680877.1">
    <property type="nucleotide sequence ID" value="NZ_LVEA01000001.1"/>
</dbReference>
<evidence type="ECO:0000313" key="1">
    <source>
        <dbReference type="EMBL" id="KYL05321.1"/>
    </source>
</evidence>
<evidence type="ECO:0000313" key="2">
    <source>
        <dbReference type="Proteomes" id="UP000075816"/>
    </source>
</evidence>
<reference evidence="1 2" key="1">
    <citation type="submission" date="2016-03" db="EMBL/GenBank/DDBJ databases">
        <title>Comparative genomics of human isolates of Fusobacterium necrophorum.</title>
        <authorList>
            <person name="Jensen A."/>
            <person name="Bank S."/>
            <person name="Andersen P.S."/>
            <person name="Kristensen L.H."/>
            <person name="Prag J."/>
        </authorList>
    </citation>
    <scope>NUCLEOTIDE SEQUENCE [LARGE SCALE GENOMIC DNA]</scope>
    <source>
        <strain evidence="1 2">LS_1264</strain>
    </source>
</reference>
<protein>
    <submittedName>
        <fullName evidence="1">Uncharacterized protein</fullName>
    </submittedName>
</protein>
<dbReference type="Proteomes" id="UP000075816">
    <property type="component" value="Unassembled WGS sequence"/>
</dbReference>
<comment type="caution">
    <text evidence="1">The sequence shown here is derived from an EMBL/GenBank/DDBJ whole genome shotgun (WGS) entry which is preliminary data.</text>
</comment>
<dbReference type="EMBL" id="LVEA01000001">
    <property type="protein sequence ID" value="KYL05321.1"/>
    <property type="molecule type" value="Genomic_DNA"/>
</dbReference>
<dbReference type="AlphaFoldDB" id="A0A162J896"/>
<proteinExistence type="predicted"/>
<organism evidence="1 2">
    <name type="scientific">Fusobacterium necrophorum subsp. funduliforme</name>
    <dbReference type="NCBI Taxonomy" id="143387"/>
    <lineage>
        <taxon>Bacteria</taxon>
        <taxon>Fusobacteriati</taxon>
        <taxon>Fusobacteriota</taxon>
        <taxon>Fusobacteriia</taxon>
        <taxon>Fusobacteriales</taxon>
        <taxon>Fusobacteriaceae</taxon>
        <taxon>Fusobacterium</taxon>
    </lineage>
</organism>
<name>A0A162J896_9FUSO</name>
<gene>
    <name evidence="1" type="ORF">A2J07_00870</name>
</gene>
<accession>A0A162J896</accession>